<comment type="caution">
    <text evidence="4">The sequence shown here is derived from an EMBL/GenBank/DDBJ whole genome shotgun (WGS) entry which is preliminary data.</text>
</comment>
<reference evidence="4 5" key="1">
    <citation type="submission" date="2019-05" db="EMBL/GenBank/DDBJ databases">
        <title>Streptomyces sp. NEAU-C151, a novel actinomycete isolated from soil.</title>
        <authorList>
            <person name="Han L."/>
            <person name="Jiang H."/>
        </authorList>
    </citation>
    <scope>NUCLEOTIDE SEQUENCE [LARGE SCALE GENOMIC DNA]</scope>
    <source>
        <strain evidence="4 5">NEAU-C151</strain>
    </source>
</reference>
<dbReference type="AlphaFoldDB" id="A0A5R9FYN1"/>
<dbReference type="InterPro" id="IPR010982">
    <property type="entry name" value="Lambda_DNA-bd_dom_sf"/>
</dbReference>
<dbReference type="Pfam" id="PF10901">
    <property type="entry name" value="DUF2690"/>
    <property type="match status" value="1"/>
</dbReference>
<dbReference type="SMART" id="SM00530">
    <property type="entry name" value="HTH_XRE"/>
    <property type="match status" value="1"/>
</dbReference>
<keyword evidence="2" id="KW-0812">Transmembrane</keyword>
<keyword evidence="2" id="KW-1133">Transmembrane helix</keyword>
<evidence type="ECO:0000259" key="3">
    <source>
        <dbReference type="PROSITE" id="PS50943"/>
    </source>
</evidence>
<dbReference type="Pfam" id="PF13560">
    <property type="entry name" value="HTH_31"/>
    <property type="match status" value="1"/>
</dbReference>
<organism evidence="4 5">
    <name type="scientific">Streptomyces montanus</name>
    <dbReference type="NCBI Taxonomy" id="2580423"/>
    <lineage>
        <taxon>Bacteria</taxon>
        <taxon>Bacillati</taxon>
        <taxon>Actinomycetota</taxon>
        <taxon>Actinomycetes</taxon>
        <taxon>Kitasatosporales</taxon>
        <taxon>Streptomycetaceae</taxon>
        <taxon>Streptomyces</taxon>
    </lineage>
</organism>
<name>A0A5R9FYN1_9ACTN</name>
<protein>
    <submittedName>
        <fullName evidence="4">DUF2690 domain-containing protein</fullName>
    </submittedName>
</protein>
<dbReference type="InterPro" id="IPR001387">
    <property type="entry name" value="Cro/C1-type_HTH"/>
</dbReference>
<evidence type="ECO:0000256" key="1">
    <source>
        <dbReference type="SAM" id="MobiDB-lite"/>
    </source>
</evidence>
<accession>A0A5R9FYN1</accession>
<keyword evidence="2" id="KW-0472">Membrane</keyword>
<evidence type="ECO:0000256" key="2">
    <source>
        <dbReference type="SAM" id="Phobius"/>
    </source>
</evidence>
<feature type="region of interest" description="Disordered" evidence="1">
    <location>
        <begin position="1"/>
        <end position="44"/>
    </location>
</feature>
<keyword evidence="5" id="KW-1185">Reference proteome</keyword>
<dbReference type="EMBL" id="VBZC01000020">
    <property type="protein sequence ID" value="TLS44495.1"/>
    <property type="molecule type" value="Genomic_DNA"/>
</dbReference>
<dbReference type="SUPFAM" id="SSF47413">
    <property type="entry name" value="lambda repressor-like DNA-binding domains"/>
    <property type="match status" value="1"/>
</dbReference>
<feature type="domain" description="HTH cro/C1-type" evidence="3">
    <location>
        <begin position="62"/>
        <end position="116"/>
    </location>
</feature>
<feature type="compositionally biased region" description="Basic and acidic residues" evidence="1">
    <location>
        <begin position="19"/>
        <end position="35"/>
    </location>
</feature>
<dbReference type="GO" id="GO:0003677">
    <property type="term" value="F:DNA binding"/>
    <property type="evidence" value="ECO:0007669"/>
    <property type="project" value="InterPro"/>
</dbReference>
<feature type="transmembrane region" description="Helical" evidence="2">
    <location>
        <begin position="150"/>
        <end position="173"/>
    </location>
</feature>
<dbReference type="PROSITE" id="PS50943">
    <property type="entry name" value="HTH_CROC1"/>
    <property type="match status" value="1"/>
</dbReference>
<gene>
    <name evidence="4" type="ORF">FE633_19480</name>
</gene>
<dbReference type="Gene3D" id="1.10.260.40">
    <property type="entry name" value="lambda repressor-like DNA-binding domains"/>
    <property type="match status" value="1"/>
</dbReference>
<proteinExistence type="predicted"/>
<evidence type="ECO:0000313" key="4">
    <source>
        <dbReference type="EMBL" id="TLS44495.1"/>
    </source>
</evidence>
<evidence type="ECO:0000313" key="5">
    <source>
        <dbReference type="Proteomes" id="UP000305906"/>
    </source>
</evidence>
<dbReference type="CDD" id="cd00093">
    <property type="entry name" value="HTH_XRE"/>
    <property type="match status" value="1"/>
</dbReference>
<dbReference type="Proteomes" id="UP000305906">
    <property type="component" value="Unassembled WGS sequence"/>
</dbReference>
<dbReference type="InterPro" id="IPR021224">
    <property type="entry name" value="DUF2690"/>
</dbReference>
<sequence>MPAAPARLRPGWHRRRLRRADQTRGHRVPEEAGDRRGRHRRPRHLAGAAQVTPEVRQLIAGLRQLRESAGLSLTRLAERTPYSKSSWARYLNGEKPVPYDAVVALCQIAGERPERLLALWELADAEWSGRARHAPESVDVGHDGGRARRVLFAVGAFASVGLAAAVCAAVLLLPDESADSASPPPTYAPGCTGPECDGEDPVAMGCGGQSMVTSAAERTLPGGRRVELRYGKVCRAVWARGSRLRIGDRIELTRPGTRPKAVQASDRTDTLGYLATPMMAADGPDGPGASDGPGGARVCLVPVKGDRVCFGA</sequence>